<comment type="caution">
    <text evidence="9">The sequence shown here is derived from an EMBL/GenBank/DDBJ whole genome shotgun (WGS) entry which is preliminary data.</text>
</comment>
<sequence>FVVKGQQLGNTIGYPTANIEIPEVYKLTPKNGVYVVKATHQNNSYFGMLNIGNRPTVSGKDKTIEVHLFNFDLDIYGDSIKIEFLH</sequence>
<dbReference type="InterPro" id="IPR015865">
    <property type="entry name" value="Riboflavin_kinase_bac/euk"/>
</dbReference>
<dbReference type="EC" id="2.7.1.26" evidence="1"/>
<dbReference type="EMBL" id="JAUOPB010000333">
    <property type="protein sequence ID" value="MDO6425152.1"/>
    <property type="molecule type" value="Genomic_DNA"/>
</dbReference>
<accession>A0AAW7XE73</accession>
<keyword evidence="4" id="KW-0808">Transferase</keyword>
<evidence type="ECO:0000313" key="9">
    <source>
        <dbReference type="EMBL" id="MDO6425152.1"/>
    </source>
</evidence>
<organism evidence="9 10">
    <name type="scientific">Saccharophagus degradans</name>
    <dbReference type="NCBI Taxonomy" id="86304"/>
    <lineage>
        <taxon>Bacteria</taxon>
        <taxon>Pseudomonadati</taxon>
        <taxon>Pseudomonadota</taxon>
        <taxon>Gammaproteobacteria</taxon>
        <taxon>Cellvibrionales</taxon>
        <taxon>Cellvibrionaceae</taxon>
        <taxon>Saccharophagus</taxon>
    </lineage>
</organism>
<evidence type="ECO:0000256" key="2">
    <source>
        <dbReference type="ARBA" id="ARBA00022630"/>
    </source>
</evidence>
<keyword evidence="6" id="KW-0067">ATP-binding</keyword>
<gene>
    <name evidence="9" type="ORF">Q4521_21925</name>
</gene>
<dbReference type="GO" id="GO:0008531">
    <property type="term" value="F:riboflavin kinase activity"/>
    <property type="evidence" value="ECO:0007669"/>
    <property type="project" value="UniProtKB-EC"/>
</dbReference>
<evidence type="ECO:0000256" key="6">
    <source>
        <dbReference type="ARBA" id="ARBA00022840"/>
    </source>
</evidence>
<evidence type="ECO:0000313" key="10">
    <source>
        <dbReference type="Proteomes" id="UP001169760"/>
    </source>
</evidence>
<keyword evidence="3" id="KW-0288">FMN</keyword>
<dbReference type="Gene3D" id="2.40.30.30">
    <property type="entry name" value="Riboflavin kinase-like"/>
    <property type="match status" value="1"/>
</dbReference>
<feature type="non-terminal residue" evidence="9">
    <location>
        <position position="1"/>
    </location>
</feature>
<dbReference type="PANTHER" id="PTHR22749:SF6">
    <property type="entry name" value="RIBOFLAVIN KINASE"/>
    <property type="match status" value="1"/>
</dbReference>
<dbReference type="InterPro" id="IPR023468">
    <property type="entry name" value="Riboflavin_kinase"/>
</dbReference>
<feature type="non-terminal residue" evidence="9">
    <location>
        <position position="86"/>
    </location>
</feature>
<dbReference type="Pfam" id="PF01687">
    <property type="entry name" value="Flavokinase"/>
    <property type="match status" value="1"/>
</dbReference>
<evidence type="ECO:0000256" key="4">
    <source>
        <dbReference type="ARBA" id="ARBA00022679"/>
    </source>
</evidence>
<dbReference type="GO" id="GO:0009398">
    <property type="term" value="P:FMN biosynthetic process"/>
    <property type="evidence" value="ECO:0007669"/>
    <property type="project" value="TreeGrafter"/>
</dbReference>
<keyword evidence="5" id="KW-0547">Nucleotide-binding</keyword>
<dbReference type="GO" id="GO:0005524">
    <property type="term" value="F:ATP binding"/>
    <property type="evidence" value="ECO:0007669"/>
    <property type="project" value="UniProtKB-KW"/>
</dbReference>
<evidence type="ECO:0000256" key="3">
    <source>
        <dbReference type="ARBA" id="ARBA00022643"/>
    </source>
</evidence>
<evidence type="ECO:0000259" key="8">
    <source>
        <dbReference type="SMART" id="SM00904"/>
    </source>
</evidence>
<feature type="domain" description="Riboflavin kinase" evidence="8">
    <location>
        <begin position="1"/>
        <end position="86"/>
    </location>
</feature>
<dbReference type="InterPro" id="IPR023465">
    <property type="entry name" value="Riboflavin_kinase_dom_sf"/>
</dbReference>
<evidence type="ECO:0000256" key="7">
    <source>
        <dbReference type="ARBA" id="ARBA00047880"/>
    </source>
</evidence>
<evidence type="ECO:0000256" key="5">
    <source>
        <dbReference type="ARBA" id="ARBA00022741"/>
    </source>
</evidence>
<dbReference type="SMART" id="SM00904">
    <property type="entry name" value="Flavokinase"/>
    <property type="match status" value="1"/>
</dbReference>
<dbReference type="AlphaFoldDB" id="A0AAW7XE73"/>
<dbReference type="RefSeq" id="WP_303494571.1">
    <property type="nucleotide sequence ID" value="NZ_JAUOPB010000333.1"/>
</dbReference>
<comment type="catalytic activity">
    <reaction evidence="7">
        <text>riboflavin + ATP = FMN + ADP + H(+)</text>
        <dbReference type="Rhea" id="RHEA:14357"/>
        <dbReference type="ChEBI" id="CHEBI:15378"/>
        <dbReference type="ChEBI" id="CHEBI:30616"/>
        <dbReference type="ChEBI" id="CHEBI:57986"/>
        <dbReference type="ChEBI" id="CHEBI:58210"/>
        <dbReference type="ChEBI" id="CHEBI:456216"/>
        <dbReference type="EC" id="2.7.1.26"/>
    </reaction>
</comment>
<dbReference type="Proteomes" id="UP001169760">
    <property type="component" value="Unassembled WGS sequence"/>
</dbReference>
<reference evidence="9" key="1">
    <citation type="submission" date="2023-07" db="EMBL/GenBank/DDBJ databases">
        <title>Genome content predicts the carbon catabolic preferences of heterotrophic bacteria.</title>
        <authorList>
            <person name="Gralka M."/>
        </authorList>
    </citation>
    <scope>NUCLEOTIDE SEQUENCE</scope>
    <source>
        <strain evidence="9">I3M17_2</strain>
    </source>
</reference>
<evidence type="ECO:0000256" key="1">
    <source>
        <dbReference type="ARBA" id="ARBA00012105"/>
    </source>
</evidence>
<keyword evidence="2" id="KW-0285">Flavoprotein</keyword>
<name>A0AAW7XE73_9GAMM</name>
<dbReference type="SUPFAM" id="SSF82114">
    <property type="entry name" value="Riboflavin kinase-like"/>
    <property type="match status" value="1"/>
</dbReference>
<protein>
    <recommendedName>
        <fullName evidence="1">riboflavin kinase</fullName>
        <ecNumber evidence="1">2.7.1.26</ecNumber>
    </recommendedName>
</protein>
<dbReference type="PANTHER" id="PTHR22749">
    <property type="entry name" value="RIBOFLAVIN KINASE/FMN ADENYLYLTRANSFERASE"/>
    <property type="match status" value="1"/>
</dbReference>
<dbReference type="GO" id="GO:0009231">
    <property type="term" value="P:riboflavin biosynthetic process"/>
    <property type="evidence" value="ECO:0007669"/>
    <property type="project" value="InterPro"/>
</dbReference>
<proteinExistence type="predicted"/>
<keyword evidence="9" id="KW-0418">Kinase</keyword>